<dbReference type="Pfam" id="PF07004">
    <property type="entry name" value="SHIPPO-rpt"/>
    <property type="match status" value="9"/>
</dbReference>
<evidence type="ECO:0000256" key="1">
    <source>
        <dbReference type="SAM" id="MobiDB-lite"/>
    </source>
</evidence>
<accession>A0A8J8T3U6</accession>
<dbReference type="EMBL" id="RRYP01006265">
    <property type="protein sequence ID" value="TNV81347.1"/>
    <property type="molecule type" value="Genomic_DNA"/>
</dbReference>
<comment type="caution">
    <text evidence="2">The sequence shown here is derived from an EMBL/GenBank/DDBJ whole genome shotgun (WGS) entry which is preliminary data.</text>
</comment>
<proteinExistence type="predicted"/>
<dbReference type="PANTHER" id="PTHR21580">
    <property type="entry name" value="SHIPPO-1-RELATED"/>
    <property type="match status" value="1"/>
</dbReference>
<dbReference type="InterPro" id="IPR051291">
    <property type="entry name" value="CIMAP"/>
</dbReference>
<protein>
    <submittedName>
        <fullName evidence="2">Uncharacterized protein</fullName>
    </submittedName>
</protein>
<feature type="region of interest" description="Disordered" evidence="1">
    <location>
        <begin position="161"/>
        <end position="208"/>
    </location>
</feature>
<feature type="region of interest" description="Disordered" evidence="1">
    <location>
        <begin position="270"/>
        <end position="315"/>
    </location>
</feature>
<feature type="region of interest" description="Disordered" evidence="1">
    <location>
        <begin position="227"/>
        <end position="251"/>
    </location>
</feature>
<dbReference type="Proteomes" id="UP000785679">
    <property type="component" value="Unassembled WGS sequence"/>
</dbReference>
<dbReference type="PANTHER" id="PTHR21580:SF28">
    <property type="entry name" value="BOREALIN N-TERMINAL DOMAIN-CONTAINING PROTEIN-RELATED"/>
    <property type="match status" value="1"/>
</dbReference>
<gene>
    <name evidence="2" type="ORF">FGO68_gene8366</name>
</gene>
<dbReference type="AlphaFoldDB" id="A0A8J8T3U6"/>
<organism evidence="2 3">
    <name type="scientific">Halteria grandinella</name>
    <dbReference type="NCBI Taxonomy" id="5974"/>
    <lineage>
        <taxon>Eukaryota</taxon>
        <taxon>Sar</taxon>
        <taxon>Alveolata</taxon>
        <taxon>Ciliophora</taxon>
        <taxon>Intramacronucleata</taxon>
        <taxon>Spirotrichea</taxon>
        <taxon>Stichotrichia</taxon>
        <taxon>Sporadotrichida</taxon>
        <taxon>Halteriidae</taxon>
        <taxon>Halteria</taxon>
    </lineage>
</organism>
<dbReference type="OrthoDB" id="283550at2759"/>
<keyword evidence="3" id="KW-1185">Reference proteome</keyword>
<dbReference type="InterPro" id="IPR010736">
    <property type="entry name" value="SHIPPO-rpt"/>
</dbReference>
<sequence>MELFKTQFILNLKSIGFQWRYNCPHYYQFNSNIIKMVSFGKSVREGLGKKGGQMPGPGQYTSITYVKSTPAFRIGTGQRAQSAKGTRDRVPGPGQYSLGGFGNGQSGPKYTLRCKPKIGGIGYEGKGTQIPGPGQYQVNSPAVQKNIAYSFGIKTTSYLDRQSAQAPGPGQYNVALSQSPSREGNGFGTERRAVGGASARKGGPDTPGPGMYYAEKINDAPAIGFGTSRRSQDQSAKKVPGPGQYYDEQSNKIGKNAPMVSMKFRPQSAQVSSQAPGPGQYNPDVSGVKNKMPSSRIGTAKRSGMEKQQDLPGPGTFNVSYDWRKLRQHPGFGTSNRGDVAAAKTMAPGPGNYNPLEMGKSKPPAFSMGIKTGGKNFGDKSPGPGQYNPKIDYAKENLGSVRIGTGTRDQGSSVFTGKDMPGPGQYTLGTSLSGPAFGVGTSMRDGGGGGKGEVPGPGSYRLPTHIANLPKYIMPDRPDHLRFL</sequence>
<name>A0A8J8T3U6_HALGN</name>
<evidence type="ECO:0000313" key="2">
    <source>
        <dbReference type="EMBL" id="TNV81347.1"/>
    </source>
</evidence>
<reference evidence="2" key="1">
    <citation type="submission" date="2019-06" db="EMBL/GenBank/DDBJ databases">
        <authorList>
            <person name="Zheng W."/>
        </authorList>
    </citation>
    <scope>NUCLEOTIDE SEQUENCE</scope>
    <source>
        <strain evidence="2">QDHG01</strain>
    </source>
</reference>
<evidence type="ECO:0000313" key="3">
    <source>
        <dbReference type="Proteomes" id="UP000785679"/>
    </source>
</evidence>